<gene>
    <name evidence="5" type="primary">LOC107431802</name>
</gene>
<keyword evidence="2" id="KW-0472">Membrane</keyword>
<accession>A0ABM3I0R7</accession>
<protein>
    <submittedName>
        <fullName evidence="5">Uncharacterized protein LOC107431802</fullName>
    </submittedName>
</protein>
<name>A0ABM3I0R7_ZIZJJ</name>
<proteinExistence type="predicted"/>
<feature type="region of interest" description="Disordered" evidence="1">
    <location>
        <begin position="303"/>
        <end position="324"/>
    </location>
</feature>
<keyword evidence="4" id="KW-1185">Reference proteome</keyword>
<dbReference type="GeneID" id="107431802"/>
<feature type="transmembrane region" description="Helical" evidence="2">
    <location>
        <begin position="102"/>
        <end position="126"/>
    </location>
</feature>
<evidence type="ECO:0000313" key="5">
    <source>
        <dbReference type="RefSeq" id="XP_048318280.1"/>
    </source>
</evidence>
<evidence type="ECO:0000313" key="4">
    <source>
        <dbReference type="Proteomes" id="UP001652623"/>
    </source>
</evidence>
<keyword evidence="2" id="KW-1133">Transmembrane helix</keyword>
<evidence type="ECO:0000259" key="3">
    <source>
        <dbReference type="Pfam" id="PF09335"/>
    </source>
</evidence>
<keyword evidence="2" id="KW-0812">Transmembrane</keyword>
<dbReference type="InterPro" id="IPR032816">
    <property type="entry name" value="VTT_dom"/>
</dbReference>
<feature type="domain" description="VTT" evidence="3">
    <location>
        <begin position="122"/>
        <end position="243"/>
    </location>
</feature>
<reference evidence="5" key="1">
    <citation type="submission" date="2025-08" db="UniProtKB">
        <authorList>
            <consortium name="RefSeq"/>
        </authorList>
    </citation>
    <scope>IDENTIFICATION</scope>
    <source>
        <tissue evidence="5">Seedling</tissue>
    </source>
</reference>
<dbReference type="PANTHER" id="PTHR47699:SF1">
    <property type="entry name" value="SNARE ASSOCIATED GOLGI PROTEIN FAMILY"/>
    <property type="match status" value="1"/>
</dbReference>
<dbReference type="Proteomes" id="UP001652623">
    <property type="component" value="Chromosome 12"/>
</dbReference>
<feature type="compositionally biased region" description="Basic and acidic residues" evidence="1">
    <location>
        <begin position="313"/>
        <end position="324"/>
    </location>
</feature>
<dbReference type="PANTHER" id="PTHR47699">
    <property type="entry name" value="SNARE ASSOCIATED GOLGI PROTEIN FAMILY"/>
    <property type="match status" value="1"/>
</dbReference>
<dbReference type="RefSeq" id="XP_048318280.1">
    <property type="nucleotide sequence ID" value="XM_048462323.2"/>
</dbReference>
<sequence>MGQVGIEGRPMKVIRRIEEESCSSRPDLPLLLAGRVGTRKEEGGRRRKIGIGRKLKMAVMVGKWWKIGMAVGMVGVVSKVMKEYGWEKEVAMRALTEWSQRLGVWAIPAYVAIHTFTIALCLPYAVFLEATASLLFGFLPAVLCVFSAKLLGASLSFWIGRLVFRSSNSAMEWAQRNKYFHILSKGVERDGWKFVLLARFSPMPSYVINYALAATNVGFIVDFLLPTVIGCLPMILQNTSIGSLAGAAVASSSGSQKSQVLSYLFPVLGIGSSVLISLRIKKYSTDISEVEISSNEHVHDSDRVVMSSQNPSNRREQNILKKGQ</sequence>
<organism evidence="4 5">
    <name type="scientific">Ziziphus jujuba</name>
    <name type="common">Chinese jujube</name>
    <name type="synonym">Ziziphus sativa</name>
    <dbReference type="NCBI Taxonomy" id="326968"/>
    <lineage>
        <taxon>Eukaryota</taxon>
        <taxon>Viridiplantae</taxon>
        <taxon>Streptophyta</taxon>
        <taxon>Embryophyta</taxon>
        <taxon>Tracheophyta</taxon>
        <taxon>Spermatophyta</taxon>
        <taxon>Magnoliopsida</taxon>
        <taxon>eudicotyledons</taxon>
        <taxon>Gunneridae</taxon>
        <taxon>Pentapetalae</taxon>
        <taxon>rosids</taxon>
        <taxon>fabids</taxon>
        <taxon>Rosales</taxon>
        <taxon>Rhamnaceae</taxon>
        <taxon>Paliureae</taxon>
        <taxon>Ziziphus</taxon>
    </lineage>
</organism>
<feature type="transmembrane region" description="Helical" evidence="2">
    <location>
        <begin position="132"/>
        <end position="159"/>
    </location>
</feature>
<dbReference type="Pfam" id="PF09335">
    <property type="entry name" value="VTT_dom"/>
    <property type="match status" value="1"/>
</dbReference>
<evidence type="ECO:0000256" key="1">
    <source>
        <dbReference type="SAM" id="MobiDB-lite"/>
    </source>
</evidence>
<feature type="transmembrane region" description="Helical" evidence="2">
    <location>
        <begin position="207"/>
        <end position="236"/>
    </location>
</feature>
<feature type="transmembrane region" description="Helical" evidence="2">
    <location>
        <begin position="64"/>
        <end position="81"/>
    </location>
</feature>
<feature type="transmembrane region" description="Helical" evidence="2">
    <location>
        <begin position="260"/>
        <end position="278"/>
    </location>
</feature>
<evidence type="ECO:0000256" key="2">
    <source>
        <dbReference type="SAM" id="Phobius"/>
    </source>
</evidence>